<sequence length="431" mass="45429">MVLMIALLIFLSLLFLIFLGVPVAIALGVVAAGFYVAIGDFGILSMLPQRMFSATTAFTLLAIPFFILAGNLMNTGGITRRIFRFANACVGHIRGGLGQVNVLASLIFSGMSGAAVADAAGLGQVEMKAMTDRGYDPEFSAAITAASSTIGPVFPPSIPFVLYSSITGVSVTKLFLAGVVPGLLMAGALMISVYLISVFTRMPCEPRASLREIAVSFADSALSLFTPVIIIAGIFGGLFTPTEAGVAASAYALVISMFVYREITPSHLPAILWDTLLHTVRVMFVIAAAGFFGWLLIQQRIPNQLITGMLHLSSDPVIIMAIVVFVLLVLGMFLEGIAVIVLCVPLFLPVVTQVGIDPVQFGVVMIMCSMFGLLTPPVGMVLFAVSSISGLSVGRLSRAMLPYLAGLALVLLAVAYIQPVSTWLPTLVMGP</sequence>
<evidence type="ECO:0000313" key="9">
    <source>
        <dbReference type="EMBL" id="KXF75327.1"/>
    </source>
</evidence>
<keyword evidence="2" id="KW-1003">Cell membrane</keyword>
<dbReference type="AlphaFoldDB" id="A0A135HQ61"/>
<feature type="domain" description="TRAP C4-dicarboxylate transport system permease DctM subunit" evidence="8">
    <location>
        <begin position="10"/>
        <end position="418"/>
    </location>
</feature>
<keyword evidence="7" id="KW-0813">Transport</keyword>
<feature type="transmembrane region" description="Helical" evidence="7">
    <location>
        <begin position="246"/>
        <end position="263"/>
    </location>
</feature>
<dbReference type="PIRSF" id="PIRSF006066">
    <property type="entry name" value="HI0050"/>
    <property type="match status" value="1"/>
</dbReference>
<feature type="transmembrane region" description="Helical" evidence="7">
    <location>
        <begin position="317"/>
        <end position="348"/>
    </location>
</feature>
<evidence type="ECO:0000256" key="1">
    <source>
        <dbReference type="ARBA" id="ARBA00004429"/>
    </source>
</evidence>
<organism evidence="9 10">
    <name type="scientific">Paramesorhizobium deserti</name>
    <dbReference type="NCBI Taxonomy" id="1494590"/>
    <lineage>
        <taxon>Bacteria</taxon>
        <taxon>Pseudomonadati</taxon>
        <taxon>Pseudomonadota</taxon>
        <taxon>Alphaproteobacteria</taxon>
        <taxon>Hyphomicrobiales</taxon>
        <taxon>Phyllobacteriaceae</taxon>
        <taxon>Paramesorhizobium</taxon>
    </lineage>
</organism>
<dbReference type="EMBL" id="LNTU01000038">
    <property type="protein sequence ID" value="KXF75327.1"/>
    <property type="molecule type" value="Genomic_DNA"/>
</dbReference>
<comment type="similarity">
    <text evidence="7">Belongs to the TRAP transporter large permease family.</text>
</comment>
<feature type="transmembrane region" description="Helical" evidence="7">
    <location>
        <begin position="220"/>
        <end position="239"/>
    </location>
</feature>
<comment type="caution">
    <text evidence="9">The sequence shown here is derived from an EMBL/GenBank/DDBJ whole genome shotgun (WGS) entry which is preliminary data.</text>
</comment>
<dbReference type="PANTHER" id="PTHR33362">
    <property type="entry name" value="SIALIC ACID TRAP TRANSPORTER PERMEASE PROTEIN SIAT-RELATED"/>
    <property type="match status" value="1"/>
</dbReference>
<evidence type="ECO:0000259" key="8">
    <source>
        <dbReference type="Pfam" id="PF06808"/>
    </source>
</evidence>
<keyword evidence="3 7" id="KW-0997">Cell inner membrane</keyword>
<protein>
    <recommendedName>
        <fullName evidence="7">TRAP transporter large permease protein</fullName>
    </recommendedName>
</protein>
<accession>A0A135HQ61</accession>
<reference evidence="9 10" key="1">
    <citation type="submission" date="2015-11" db="EMBL/GenBank/DDBJ databases">
        <title>Draft genome sequence of Paramesorhizobium deserti A-3-E, a strain highly resistant to diverse beta-lactam antibiotics.</title>
        <authorList>
            <person name="Lv R."/>
            <person name="Yang X."/>
            <person name="Fang N."/>
            <person name="Guo J."/>
            <person name="Luo X."/>
            <person name="Peng F."/>
            <person name="Yang R."/>
            <person name="Cui Y."/>
            <person name="Fang C."/>
            <person name="Song Y."/>
        </authorList>
    </citation>
    <scope>NUCLEOTIDE SEQUENCE [LARGE SCALE GENOMIC DNA]</scope>
    <source>
        <strain evidence="9 10">A-3-E</strain>
    </source>
</reference>
<gene>
    <name evidence="9" type="ORF">ATN84_18840</name>
</gene>
<comment type="function">
    <text evidence="7">Part of the tripartite ATP-independent periplasmic (TRAP) transport system.</text>
</comment>
<dbReference type="PANTHER" id="PTHR33362:SF3">
    <property type="entry name" value="SIALIC ACID TRAP TRANSPORTER PERMEASE PROTEIN SIAT"/>
    <property type="match status" value="1"/>
</dbReference>
<evidence type="ECO:0000256" key="5">
    <source>
        <dbReference type="ARBA" id="ARBA00022989"/>
    </source>
</evidence>
<evidence type="ECO:0000256" key="4">
    <source>
        <dbReference type="ARBA" id="ARBA00022692"/>
    </source>
</evidence>
<dbReference type="NCBIfam" id="TIGR00786">
    <property type="entry name" value="dctM"/>
    <property type="match status" value="1"/>
</dbReference>
<dbReference type="InterPro" id="IPR004681">
    <property type="entry name" value="TRAP_DctM"/>
</dbReference>
<dbReference type="InterPro" id="IPR010656">
    <property type="entry name" value="DctM"/>
</dbReference>
<evidence type="ECO:0000313" key="10">
    <source>
        <dbReference type="Proteomes" id="UP000070107"/>
    </source>
</evidence>
<dbReference type="GO" id="GO:0005886">
    <property type="term" value="C:plasma membrane"/>
    <property type="evidence" value="ECO:0007669"/>
    <property type="project" value="UniProtKB-SubCell"/>
</dbReference>
<feature type="transmembrane region" description="Helical" evidence="7">
    <location>
        <begin position="174"/>
        <end position="200"/>
    </location>
</feature>
<evidence type="ECO:0000256" key="6">
    <source>
        <dbReference type="ARBA" id="ARBA00023136"/>
    </source>
</evidence>
<feature type="transmembrane region" description="Helical" evidence="7">
    <location>
        <begin position="360"/>
        <end position="388"/>
    </location>
</feature>
<keyword evidence="10" id="KW-1185">Reference proteome</keyword>
<comment type="caution">
    <text evidence="7">Lacks conserved residue(s) required for the propagation of feature annotation.</text>
</comment>
<comment type="subcellular location">
    <subcellularLocation>
        <location evidence="1 7">Cell inner membrane</location>
        <topology evidence="1 7">Multi-pass membrane protein</topology>
    </subcellularLocation>
</comment>
<feature type="transmembrane region" description="Helical" evidence="7">
    <location>
        <begin position="52"/>
        <end position="74"/>
    </location>
</feature>
<proteinExistence type="inferred from homology"/>
<dbReference type="STRING" id="1494590.ATN84_18840"/>
<dbReference type="Proteomes" id="UP000070107">
    <property type="component" value="Unassembled WGS sequence"/>
</dbReference>
<keyword evidence="6 7" id="KW-0472">Membrane</keyword>
<feature type="transmembrane region" description="Helical" evidence="7">
    <location>
        <begin position="400"/>
        <end position="417"/>
    </location>
</feature>
<dbReference type="Pfam" id="PF06808">
    <property type="entry name" value="DctM"/>
    <property type="match status" value="1"/>
</dbReference>
<feature type="transmembrane region" description="Helical" evidence="7">
    <location>
        <begin position="275"/>
        <end position="297"/>
    </location>
</feature>
<evidence type="ECO:0000256" key="2">
    <source>
        <dbReference type="ARBA" id="ARBA00022475"/>
    </source>
</evidence>
<name>A0A135HQ61_9HYPH</name>
<keyword evidence="4 7" id="KW-0812">Transmembrane</keyword>
<evidence type="ECO:0000256" key="3">
    <source>
        <dbReference type="ARBA" id="ARBA00022519"/>
    </source>
</evidence>
<evidence type="ECO:0000256" key="7">
    <source>
        <dbReference type="RuleBase" id="RU369079"/>
    </source>
</evidence>
<keyword evidence="5 7" id="KW-1133">Transmembrane helix</keyword>
<dbReference type="GO" id="GO:0022857">
    <property type="term" value="F:transmembrane transporter activity"/>
    <property type="evidence" value="ECO:0007669"/>
    <property type="project" value="UniProtKB-UniRule"/>
</dbReference>
<comment type="subunit">
    <text evidence="7">The complex comprises the extracytoplasmic solute receptor protein and the two transmembrane proteins.</text>
</comment>